<keyword evidence="3" id="KW-0472">Membrane</keyword>
<dbReference type="Proteomes" id="UP001595969">
    <property type="component" value="Unassembled WGS sequence"/>
</dbReference>
<dbReference type="Gene3D" id="3.30.450.20">
    <property type="entry name" value="PAS domain"/>
    <property type="match status" value="1"/>
</dbReference>
<evidence type="ECO:0000313" key="5">
    <source>
        <dbReference type="EMBL" id="MFC4719886.1"/>
    </source>
</evidence>
<dbReference type="SMART" id="SM00283">
    <property type="entry name" value="MA"/>
    <property type="match status" value="1"/>
</dbReference>
<dbReference type="PANTHER" id="PTHR32089">
    <property type="entry name" value="METHYL-ACCEPTING CHEMOTAXIS PROTEIN MCPB"/>
    <property type="match status" value="1"/>
</dbReference>
<dbReference type="InterPro" id="IPR004089">
    <property type="entry name" value="MCPsignal_dom"/>
</dbReference>
<name>A0ABV9MV54_9ENTE</name>
<proteinExistence type="predicted"/>
<dbReference type="CDD" id="cd18774">
    <property type="entry name" value="PDC2_HK_sensor"/>
    <property type="match status" value="1"/>
</dbReference>
<dbReference type="EMBL" id="JBHSGS010000049">
    <property type="protein sequence ID" value="MFC4719886.1"/>
    <property type="molecule type" value="Genomic_DNA"/>
</dbReference>
<evidence type="ECO:0000313" key="6">
    <source>
        <dbReference type="Proteomes" id="UP001595969"/>
    </source>
</evidence>
<protein>
    <submittedName>
        <fullName evidence="5">Methyl-accepting chemotaxis protein</fullName>
    </submittedName>
</protein>
<dbReference type="SUPFAM" id="SSF58104">
    <property type="entry name" value="Methyl-accepting chemotaxis protein (MCP) signaling domain"/>
    <property type="match status" value="1"/>
</dbReference>
<feature type="domain" description="Methyl-accepting transducer" evidence="4">
    <location>
        <begin position="253"/>
        <end position="432"/>
    </location>
</feature>
<accession>A0ABV9MV54</accession>
<evidence type="ECO:0000259" key="4">
    <source>
        <dbReference type="PROSITE" id="PS50111"/>
    </source>
</evidence>
<comment type="caution">
    <text evidence="5">The sequence shown here is derived from an EMBL/GenBank/DDBJ whole genome shotgun (WGS) entry which is preliminary data.</text>
</comment>
<evidence type="ECO:0000256" key="1">
    <source>
        <dbReference type="ARBA" id="ARBA00023224"/>
    </source>
</evidence>
<gene>
    <name evidence="5" type="ORF">ACFO5I_09120</name>
</gene>
<feature type="transmembrane region" description="Helical" evidence="3">
    <location>
        <begin position="137"/>
        <end position="163"/>
    </location>
</feature>
<dbReference type="RefSeq" id="WP_338031660.1">
    <property type="nucleotide sequence ID" value="NZ_JAFBFD010000002.1"/>
</dbReference>
<keyword evidence="3" id="KW-0812">Transmembrane</keyword>
<dbReference type="PROSITE" id="PS50111">
    <property type="entry name" value="CHEMOTAXIS_TRANSDUC_2"/>
    <property type="match status" value="1"/>
</dbReference>
<evidence type="ECO:0000256" key="3">
    <source>
        <dbReference type="SAM" id="Phobius"/>
    </source>
</evidence>
<organism evidence="5 6">
    <name type="scientific">Enterococcus lemanii</name>
    <dbReference type="NCBI Taxonomy" id="1159752"/>
    <lineage>
        <taxon>Bacteria</taxon>
        <taxon>Bacillati</taxon>
        <taxon>Bacillota</taxon>
        <taxon>Bacilli</taxon>
        <taxon>Lactobacillales</taxon>
        <taxon>Enterococcaceae</taxon>
        <taxon>Enterococcus</taxon>
    </lineage>
</organism>
<dbReference type="Pfam" id="PF00015">
    <property type="entry name" value="MCPsignal"/>
    <property type="match status" value="1"/>
</dbReference>
<keyword evidence="6" id="KW-1185">Reference proteome</keyword>
<dbReference type="Gene3D" id="1.10.287.950">
    <property type="entry name" value="Methyl-accepting chemotaxis protein"/>
    <property type="match status" value="1"/>
</dbReference>
<sequence>MIRTDPYQSAQSKKFVNTIAKAFQNKKGDWGVISADISYGAVVEVVENLSVGRTGEIFLLANDGAVMSSTNAEVIGQNLKEYPQFAEIQNNKKQNDRIEVNSDTIARMYFNKGATPSESFVLITLSPEEYQAERSSLIYSSLFILAIMAVLVGIVNLTIIGLVREIIFILMNQFEKISLGKLEKIEPRNAAKAYTSRLKNWAARYVHADEVGSEIHRLVAKYNEMIESVGALIRRVQGESIHVATMSESLLELSKQTNSATEEVAETITGIAEVTGSQAQETENSVTQVQQLSHVVNELMGNVSSMNDLSKESIKINQTSMDIMDQVNLNWQGELDQMSSLMSNMNGMNTNIQDINQIINVINDISYQTNLLALNASIEAARAGESGKGFAVVATEIRQLAEQSKASTQEIEGIISKIQSQSTQWSNKLRNR</sequence>
<reference evidence="6" key="1">
    <citation type="journal article" date="2019" name="Int. J. Syst. Evol. Microbiol.">
        <title>The Global Catalogue of Microorganisms (GCM) 10K type strain sequencing project: providing services to taxonomists for standard genome sequencing and annotation.</title>
        <authorList>
            <consortium name="The Broad Institute Genomics Platform"/>
            <consortium name="The Broad Institute Genome Sequencing Center for Infectious Disease"/>
            <person name="Wu L."/>
            <person name="Ma J."/>
        </authorList>
    </citation>
    <scope>NUCLEOTIDE SEQUENCE [LARGE SCALE GENOMIC DNA]</scope>
    <source>
        <strain evidence="6">CGMCC 1.19032</strain>
    </source>
</reference>
<keyword evidence="1 2" id="KW-0807">Transducer</keyword>
<dbReference type="PANTHER" id="PTHR32089:SF114">
    <property type="entry name" value="METHYL-ACCEPTING CHEMOTAXIS PROTEIN MCPB"/>
    <property type="match status" value="1"/>
</dbReference>
<keyword evidence="3" id="KW-1133">Transmembrane helix</keyword>
<evidence type="ECO:0000256" key="2">
    <source>
        <dbReference type="PROSITE-ProRule" id="PRU00284"/>
    </source>
</evidence>